<accession>A0ABN2XQ93</accession>
<keyword evidence="2" id="KW-0472">Membrane</keyword>
<keyword evidence="2" id="KW-0812">Transmembrane</keyword>
<dbReference type="EMBL" id="BAAAQQ010000002">
    <property type="protein sequence ID" value="GAA2115264.1"/>
    <property type="molecule type" value="Genomic_DNA"/>
</dbReference>
<feature type="transmembrane region" description="Helical" evidence="2">
    <location>
        <begin position="46"/>
        <end position="67"/>
    </location>
</feature>
<reference evidence="3 4" key="1">
    <citation type="journal article" date="2019" name="Int. J. Syst. Evol. Microbiol.">
        <title>The Global Catalogue of Microorganisms (GCM) 10K type strain sequencing project: providing services to taxonomists for standard genome sequencing and annotation.</title>
        <authorList>
            <consortium name="The Broad Institute Genomics Platform"/>
            <consortium name="The Broad Institute Genome Sequencing Center for Infectious Disease"/>
            <person name="Wu L."/>
            <person name="Ma J."/>
        </authorList>
    </citation>
    <scope>NUCLEOTIDE SEQUENCE [LARGE SCALE GENOMIC DNA]</scope>
    <source>
        <strain evidence="3 4">JCM 16021</strain>
    </source>
</reference>
<feature type="transmembrane region" description="Helical" evidence="2">
    <location>
        <begin position="175"/>
        <end position="192"/>
    </location>
</feature>
<feature type="transmembrane region" description="Helical" evidence="2">
    <location>
        <begin position="291"/>
        <end position="309"/>
    </location>
</feature>
<evidence type="ECO:0000313" key="3">
    <source>
        <dbReference type="EMBL" id="GAA2115264.1"/>
    </source>
</evidence>
<sequence>MGNESTATGTAVEGRGSPTSTLPKPIAVAAGLPVRVDKWFEARRRLAWVLTTVLLGVVAAIVVVPAATGLRGGVSPVDEYVYTDALDKADRGEFSNTGDKVDQYARQVMVCRGVVGLQPPSPEICGSPLPDGSVPLGGYTSADIHPPTYFFLTAGVAKVIRAVGLTDDLLTSGRLAGALWLSLGMLALVALARAWGAGWVMPVLTAVAIGCSPLLVSVSGYVSPDSMGLMVGAGVLLAVRRWQEERLPHLALLAVAVLPAFVKVPFVLAPLFSAVLLVVAAAAGQATWRRTLTGSAILVAGAGAGAVMWQELRGLLAVDVPFIHPDAAPPGFRVFYDYFGYYLDSVPINSGAPLPVTYVLTYGAQPLPWLLLGAALGGVFLLRREDPVLPVAWAGMAGMVLGSIVLSFIVFLASGGFLVGTPRYGLALLPMFAVPLMCTRHPVAVLGILGSAGVSVLAHVLLW</sequence>
<evidence type="ECO:0000313" key="4">
    <source>
        <dbReference type="Proteomes" id="UP001500575"/>
    </source>
</evidence>
<dbReference type="RefSeq" id="WP_344301973.1">
    <property type="nucleotide sequence ID" value="NZ_BAAAQQ010000002.1"/>
</dbReference>
<feature type="transmembrane region" description="Helical" evidence="2">
    <location>
        <begin position="441"/>
        <end position="462"/>
    </location>
</feature>
<proteinExistence type="predicted"/>
<feature type="region of interest" description="Disordered" evidence="1">
    <location>
        <begin position="1"/>
        <end position="20"/>
    </location>
</feature>
<feature type="transmembrane region" description="Helical" evidence="2">
    <location>
        <begin position="250"/>
        <end position="279"/>
    </location>
</feature>
<keyword evidence="2" id="KW-1133">Transmembrane helix</keyword>
<keyword evidence="4" id="KW-1185">Reference proteome</keyword>
<name>A0ABN2XQ93_9ACTN</name>
<feature type="transmembrane region" description="Helical" evidence="2">
    <location>
        <begin position="199"/>
        <end position="222"/>
    </location>
</feature>
<evidence type="ECO:0008006" key="5">
    <source>
        <dbReference type="Google" id="ProtNLM"/>
    </source>
</evidence>
<evidence type="ECO:0000256" key="2">
    <source>
        <dbReference type="SAM" id="Phobius"/>
    </source>
</evidence>
<organism evidence="3 4">
    <name type="scientific">Nocardioides bigeumensis</name>
    <dbReference type="NCBI Taxonomy" id="433657"/>
    <lineage>
        <taxon>Bacteria</taxon>
        <taxon>Bacillati</taxon>
        <taxon>Actinomycetota</taxon>
        <taxon>Actinomycetes</taxon>
        <taxon>Propionibacteriales</taxon>
        <taxon>Nocardioidaceae</taxon>
        <taxon>Nocardioides</taxon>
    </lineage>
</organism>
<evidence type="ECO:0000256" key="1">
    <source>
        <dbReference type="SAM" id="MobiDB-lite"/>
    </source>
</evidence>
<comment type="caution">
    <text evidence="3">The sequence shown here is derived from an EMBL/GenBank/DDBJ whole genome shotgun (WGS) entry which is preliminary data.</text>
</comment>
<gene>
    <name evidence="3" type="ORF">GCM10009843_04450</name>
</gene>
<feature type="transmembrane region" description="Helical" evidence="2">
    <location>
        <begin position="366"/>
        <end position="382"/>
    </location>
</feature>
<protein>
    <recommendedName>
        <fullName evidence="5">DUF2142 domain-containing protein</fullName>
    </recommendedName>
</protein>
<feature type="transmembrane region" description="Helical" evidence="2">
    <location>
        <begin position="394"/>
        <end position="421"/>
    </location>
</feature>
<dbReference type="Proteomes" id="UP001500575">
    <property type="component" value="Unassembled WGS sequence"/>
</dbReference>